<reference evidence="5 6" key="1">
    <citation type="submission" date="2021-06" db="EMBL/GenBank/DDBJ databases">
        <title>Caerostris extrusa draft genome.</title>
        <authorList>
            <person name="Kono N."/>
            <person name="Arakawa K."/>
        </authorList>
    </citation>
    <scope>NUCLEOTIDE SEQUENCE [LARGE SCALE GENOMIC DNA]</scope>
</reference>
<dbReference type="PROSITE" id="PS00259">
    <property type="entry name" value="GASTRIN"/>
    <property type="match status" value="1"/>
</dbReference>
<proteinExistence type="inferred from homology"/>
<dbReference type="InterPro" id="IPR013152">
    <property type="entry name" value="Gastrin/cholecystokinin_CS"/>
</dbReference>
<evidence type="ECO:0000256" key="3">
    <source>
        <dbReference type="ARBA" id="ARBA00022525"/>
    </source>
</evidence>
<dbReference type="GO" id="GO:0005576">
    <property type="term" value="C:extracellular region"/>
    <property type="evidence" value="ECO:0007669"/>
    <property type="project" value="UniProtKB-SubCell"/>
</dbReference>
<sequence>MKSMHKSIFLAVLLRTIVSFLFLGECACGRSTSWKNVAARHNINLDNQLLSDWDNDFRDDDVVDISETDAGLEDLELDDFRKRSDDDYGHMRFGRSDAYFEGYMLKKMYDNS</sequence>
<evidence type="ECO:0000313" key="6">
    <source>
        <dbReference type="Proteomes" id="UP001054945"/>
    </source>
</evidence>
<feature type="chain" id="PRO_5043528682" evidence="4">
    <location>
        <begin position="20"/>
        <end position="112"/>
    </location>
</feature>
<name>A0AAV4S5F0_CAEEX</name>
<evidence type="ECO:0000256" key="2">
    <source>
        <dbReference type="ARBA" id="ARBA00006273"/>
    </source>
</evidence>
<comment type="caution">
    <text evidence="5">The sequence shown here is derived from an EMBL/GenBank/DDBJ whole genome shotgun (WGS) entry which is preliminary data.</text>
</comment>
<accession>A0AAV4S5F0</accession>
<evidence type="ECO:0000313" key="5">
    <source>
        <dbReference type="EMBL" id="GIY28179.1"/>
    </source>
</evidence>
<evidence type="ECO:0000256" key="1">
    <source>
        <dbReference type="ARBA" id="ARBA00004613"/>
    </source>
</evidence>
<comment type="similarity">
    <text evidence="2">Belongs to the gastrin/cholecystokinin family.</text>
</comment>
<dbReference type="EMBL" id="BPLR01008917">
    <property type="protein sequence ID" value="GIY28179.1"/>
    <property type="molecule type" value="Genomic_DNA"/>
</dbReference>
<keyword evidence="6" id="KW-1185">Reference proteome</keyword>
<dbReference type="AlphaFoldDB" id="A0AAV4S5F0"/>
<keyword evidence="4" id="KW-0732">Signal</keyword>
<comment type="subcellular location">
    <subcellularLocation>
        <location evidence="1">Secreted</location>
    </subcellularLocation>
</comment>
<evidence type="ECO:0000256" key="4">
    <source>
        <dbReference type="SAM" id="SignalP"/>
    </source>
</evidence>
<organism evidence="5 6">
    <name type="scientific">Caerostris extrusa</name>
    <name type="common">Bark spider</name>
    <name type="synonym">Caerostris bankana</name>
    <dbReference type="NCBI Taxonomy" id="172846"/>
    <lineage>
        <taxon>Eukaryota</taxon>
        <taxon>Metazoa</taxon>
        <taxon>Ecdysozoa</taxon>
        <taxon>Arthropoda</taxon>
        <taxon>Chelicerata</taxon>
        <taxon>Arachnida</taxon>
        <taxon>Araneae</taxon>
        <taxon>Araneomorphae</taxon>
        <taxon>Entelegynae</taxon>
        <taxon>Araneoidea</taxon>
        <taxon>Araneidae</taxon>
        <taxon>Caerostris</taxon>
    </lineage>
</organism>
<keyword evidence="3" id="KW-0964">Secreted</keyword>
<gene>
    <name evidence="5" type="primary">AVEN_195347_1</name>
    <name evidence="5" type="ORF">CEXT_299101</name>
</gene>
<dbReference type="Proteomes" id="UP001054945">
    <property type="component" value="Unassembled WGS sequence"/>
</dbReference>
<protein>
    <submittedName>
        <fullName evidence="5">Uncharacterized protein</fullName>
    </submittedName>
</protein>
<feature type="signal peptide" evidence="4">
    <location>
        <begin position="1"/>
        <end position="19"/>
    </location>
</feature>